<protein>
    <submittedName>
        <fullName evidence="1">Uncharacterized protein</fullName>
    </submittedName>
</protein>
<reference evidence="1 3" key="1">
    <citation type="submission" date="2015-09" db="EMBL/GenBank/DDBJ databases">
        <authorList>
            <consortium name="Pathogen Informatics"/>
        </authorList>
    </citation>
    <scope>NUCLEOTIDE SEQUENCE [LARGE SCALE GENOMIC DNA]</scope>
    <source>
        <strain evidence="1 3">2789STDY5834885</strain>
    </source>
</reference>
<sequence>MKKKTEIVKEAIKAGDFKKALKLAKDFRINVTKEQREAMARAYECIVHPEFYRQIGIDIAKSVESGKKTLVLLYGE</sequence>
<name>A0A174R0Z0_9FIRM</name>
<proteinExistence type="predicted"/>
<evidence type="ECO:0000313" key="1">
    <source>
        <dbReference type="EMBL" id="CUP77617.1"/>
    </source>
</evidence>
<organism evidence="1 3">
    <name type="scientific">Fusicatenibacter saccharivorans</name>
    <dbReference type="NCBI Taxonomy" id="1150298"/>
    <lineage>
        <taxon>Bacteria</taxon>
        <taxon>Bacillati</taxon>
        <taxon>Bacillota</taxon>
        <taxon>Clostridia</taxon>
        <taxon>Lachnospirales</taxon>
        <taxon>Lachnospiraceae</taxon>
        <taxon>Fusicatenibacter</taxon>
    </lineage>
</organism>
<reference evidence="2" key="2">
    <citation type="submission" date="2021-02" db="EMBL/GenBank/DDBJ databases">
        <title>Metagenome-assembled genomes from human diarrheal sample B26.</title>
        <authorList>
            <person name="Ateba T.P."/>
            <person name="Alayande K.A."/>
            <person name="Mwanza M."/>
        </authorList>
    </citation>
    <scope>NUCLEOTIDE SEQUENCE</scope>
    <source>
        <strain evidence="2">06WH</strain>
    </source>
</reference>
<dbReference type="AlphaFoldDB" id="A0A174R0Z0"/>
<evidence type="ECO:0000313" key="3">
    <source>
        <dbReference type="Proteomes" id="UP000095709"/>
    </source>
</evidence>
<dbReference type="EMBL" id="CZAL01000016">
    <property type="protein sequence ID" value="CUP77617.1"/>
    <property type="molecule type" value="Genomic_DNA"/>
</dbReference>
<dbReference type="Proteomes" id="UP000095709">
    <property type="component" value="Unassembled WGS sequence"/>
</dbReference>
<dbReference type="Proteomes" id="UP000737612">
    <property type="component" value="Unassembled WGS sequence"/>
</dbReference>
<dbReference type="EMBL" id="JAFHBD010000009">
    <property type="protein sequence ID" value="MBN2952584.1"/>
    <property type="molecule type" value="Genomic_DNA"/>
</dbReference>
<evidence type="ECO:0000313" key="2">
    <source>
        <dbReference type="EMBL" id="MBN2952584.1"/>
    </source>
</evidence>
<dbReference type="RefSeq" id="WP_055267666.1">
    <property type="nucleotide sequence ID" value="NZ_CZAL01000016.1"/>
</dbReference>
<accession>A0A174R0Z0</accession>
<gene>
    <name evidence="1" type="ORF">ERS852498_02800</name>
    <name evidence="2" type="ORF">JTJ23_03065</name>
</gene>